<keyword evidence="4" id="KW-1185">Reference proteome</keyword>
<evidence type="ECO:0000313" key="4">
    <source>
        <dbReference type="Proteomes" id="UP000009022"/>
    </source>
</evidence>
<keyword evidence="1" id="KW-0175">Coiled coil</keyword>
<proteinExistence type="predicted"/>
<dbReference type="PANTHER" id="PTHR37558">
    <property type="entry name" value="HTH CENPB-TYPE DOMAIN-CONTAINING PROTEIN"/>
    <property type="match status" value="1"/>
</dbReference>
<dbReference type="KEGG" id="tad:TRIADDRAFT_59386"/>
<accession>B3S4X9</accession>
<evidence type="ECO:0000313" key="3">
    <source>
        <dbReference type="EMBL" id="EDV22285.1"/>
    </source>
</evidence>
<evidence type="ECO:0000256" key="2">
    <source>
        <dbReference type="SAM" id="MobiDB-lite"/>
    </source>
</evidence>
<feature type="compositionally biased region" description="Polar residues" evidence="2">
    <location>
        <begin position="154"/>
        <end position="163"/>
    </location>
</feature>
<gene>
    <name evidence="3" type="ORF">TRIADDRAFT_59386</name>
</gene>
<dbReference type="RefSeq" id="XP_002115440.1">
    <property type="nucleotide sequence ID" value="XM_002115404.1"/>
</dbReference>
<dbReference type="InParanoid" id="B3S4X9"/>
<evidence type="ECO:0000256" key="1">
    <source>
        <dbReference type="SAM" id="Coils"/>
    </source>
</evidence>
<feature type="coiled-coil region" evidence="1">
    <location>
        <begin position="247"/>
        <end position="274"/>
    </location>
</feature>
<dbReference type="EMBL" id="DS985250">
    <property type="protein sequence ID" value="EDV22285.1"/>
    <property type="molecule type" value="Genomic_DNA"/>
</dbReference>
<organism evidence="3 4">
    <name type="scientific">Trichoplax adhaerens</name>
    <name type="common">Trichoplax reptans</name>
    <dbReference type="NCBI Taxonomy" id="10228"/>
    <lineage>
        <taxon>Eukaryota</taxon>
        <taxon>Metazoa</taxon>
        <taxon>Placozoa</taxon>
        <taxon>Uniplacotomia</taxon>
        <taxon>Trichoplacea</taxon>
        <taxon>Trichoplacidae</taxon>
        <taxon>Trichoplax</taxon>
    </lineage>
</organism>
<dbReference type="AlphaFoldDB" id="B3S4X9"/>
<protein>
    <submittedName>
        <fullName evidence="3">Uncharacterized protein</fullName>
    </submittedName>
</protein>
<dbReference type="Proteomes" id="UP000009022">
    <property type="component" value="Unassembled WGS sequence"/>
</dbReference>
<sequence length="300" mass="34786">MSDQETYCNSVTASPRKRECKKFYTSVEDLMLLQTAVIISPFTRNYGTIMKSWAKVSRIMQDQGMPSSATRCRDRVKLLLSYLAHNNIEKIAASDETSEETDEKLRLLRQLELSRQKCDSINLPGSSNQSGSAVTFSASQSSTGRSDRYHRSSIMASNNNNNGRIRHKKRSRDEILEENNESNDHDESNDENGLDGVRGDDSQISKRWKHPNLSSSPTDDLRQLIHLLKNTTEKYYHYQSRLLDIEGKELDVDIANLEAERRRLELATKERRTRQLDRIKRLDMDREERIKLIQFIEEKL</sequence>
<dbReference type="HOGENOM" id="CLU_928511_0_0_1"/>
<reference evidence="3 4" key="1">
    <citation type="journal article" date="2008" name="Nature">
        <title>The Trichoplax genome and the nature of placozoans.</title>
        <authorList>
            <person name="Srivastava M."/>
            <person name="Begovic E."/>
            <person name="Chapman J."/>
            <person name="Putnam N.H."/>
            <person name="Hellsten U."/>
            <person name="Kawashima T."/>
            <person name="Kuo A."/>
            <person name="Mitros T."/>
            <person name="Salamov A."/>
            <person name="Carpenter M.L."/>
            <person name="Signorovitch A.Y."/>
            <person name="Moreno M.A."/>
            <person name="Kamm K."/>
            <person name="Grimwood J."/>
            <person name="Schmutz J."/>
            <person name="Shapiro H."/>
            <person name="Grigoriev I.V."/>
            <person name="Buss L.W."/>
            <person name="Schierwater B."/>
            <person name="Dellaporta S.L."/>
            <person name="Rokhsar D.S."/>
        </authorList>
    </citation>
    <scope>NUCLEOTIDE SEQUENCE [LARGE SCALE GENOMIC DNA]</scope>
    <source>
        <strain evidence="3 4">Grell-BS-1999</strain>
    </source>
</reference>
<feature type="compositionally biased region" description="Polar residues" evidence="2">
    <location>
        <begin position="123"/>
        <end position="144"/>
    </location>
</feature>
<name>B3S4X9_TRIAD</name>
<feature type="region of interest" description="Disordered" evidence="2">
    <location>
        <begin position="119"/>
        <end position="217"/>
    </location>
</feature>
<dbReference type="PANTHER" id="PTHR37558:SF1">
    <property type="entry name" value="HTH CENPB-TYPE DOMAIN-CONTAINING PROTEIN"/>
    <property type="match status" value="1"/>
</dbReference>
<dbReference type="CTD" id="6756539"/>
<dbReference type="GeneID" id="6756539"/>